<dbReference type="AlphaFoldDB" id="A0A4V1E872"/>
<feature type="transmembrane region" description="Helical" evidence="7">
    <location>
        <begin position="64"/>
        <end position="83"/>
    </location>
</feature>
<feature type="transmembrane region" description="Helical" evidence="7">
    <location>
        <begin position="223"/>
        <end position="242"/>
    </location>
</feature>
<accession>A0A4V1E872</accession>
<keyword evidence="5 7" id="KW-1133">Transmembrane helix</keyword>
<evidence type="ECO:0000256" key="2">
    <source>
        <dbReference type="ARBA" id="ARBA00007400"/>
    </source>
</evidence>
<evidence type="ECO:0000256" key="5">
    <source>
        <dbReference type="ARBA" id="ARBA00022989"/>
    </source>
</evidence>
<dbReference type="GO" id="GO:0005886">
    <property type="term" value="C:plasma membrane"/>
    <property type="evidence" value="ECO:0007669"/>
    <property type="project" value="UniProtKB-SubCell"/>
</dbReference>
<dbReference type="PANTHER" id="PTHR40074:SF2">
    <property type="entry name" value="O-ACETYLTRANSFERASE WECH"/>
    <property type="match status" value="1"/>
</dbReference>
<sequence length="357" mass="42159">MTRISMKKIKEYEILKVIAIILVVVGHSTYYNIYTGYGGIEYQQYINNHLSLAVYKLLSKLTEIIYYFHMPLFMAISGAFFSIQVKNNRWHGIGSLLTNKFRRLMIPFFVFTLVYTIPIKYISNYFDGINFWKAVSGQLFLLGNSHLWYLYALFIVFIVGFYILKKRTLFDVYLLLYILHILSYSVHLTLVSAPLQYLFWFSMGFLFEFKRKQYNHYLKNNKWLSFLLVLLFIACVALKFVLKDNHEVLNRIIMDLAAVLGSLICYNISYYLSDKRELTENRLFNVILINGLGIYIFSDTLNYLILNISYSISNRFMFTAFGILALFLIRIFFTLFIGLGLTLLFKKIFKKHSWLVN</sequence>
<feature type="transmembrane region" description="Helical" evidence="7">
    <location>
        <begin position="146"/>
        <end position="164"/>
    </location>
</feature>
<feature type="domain" description="Acyltransferase 3" evidence="8">
    <location>
        <begin position="11"/>
        <end position="338"/>
    </location>
</feature>
<feature type="transmembrane region" description="Helical" evidence="7">
    <location>
        <begin position="104"/>
        <end position="126"/>
    </location>
</feature>
<feature type="transmembrane region" description="Helical" evidence="7">
    <location>
        <begin position="283"/>
        <end position="306"/>
    </location>
</feature>
<keyword evidence="6 7" id="KW-0472">Membrane</keyword>
<evidence type="ECO:0000259" key="8">
    <source>
        <dbReference type="Pfam" id="PF01757"/>
    </source>
</evidence>
<protein>
    <submittedName>
        <fullName evidence="9">Putative membrane protein</fullName>
    </submittedName>
</protein>
<comment type="subcellular location">
    <subcellularLocation>
        <location evidence="1">Cell membrane</location>
        <topology evidence="1">Multi-pass membrane protein</topology>
    </subcellularLocation>
</comment>
<organism evidence="9">
    <name type="scientific">Streptococcus pneumoniae</name>
    <dbReference type="NCBI Taxonomy" id="1313"/>
    <lineage>
        <taxon>Bacteria</taxon>
        <taxon>Bacillati</taxon>
        <taxon>Bacillota</taxon>
        <taxon>Bacilli</taxon>
        <taxon>Lactobacillales</taxon>
        <taxon>Streptococcaceae</taxon>
        <taxon>Streptococcus</taxon>
    </lineage>
</organism>
<evidence type="ECO:0000256" key="7">
    <source>
        <dbReference type="SAM" id="Phobius"/>
    </source>
</evidence>
<feature type="transmembrane region" description="Helical" evidence="7">
    <location>
        <begin position="318"/>
        <end position="345"/>
    </location>
</feature>
<dbReference type="GO" id="GO:0009246">
    <property type="term" value="P:enterobacterial common antigen biosynthetic process"/>
    <property type="evidence" value="ECO:0007669"/>
    <property type="project" value="TreeGrafter"/>
</dbReference>
<dbReference type="PANTHER" id="PTHR40074">
    <property type="entry name" value="O-ACETYLTRANSFERASE WECH"/>
    <property type="match status" value="1"/>
</dbReference>
<reference evidence="9" key="1">
    <citation type="journal article" date="2019" name="Microb. Genom.">
        <title>Putative novel cps loci in a large global collection of pneumococci.</title>
        <authorList>
            <person name="van Tonder A.J."/>
            <person name="Gladstone R.A."/>
            <person name="Lo S.W."/>
            <person name="Nahm M.H."/>
            <person name="du Plessis M."/>
            <person name="Cornick J."/>
            <person name="Kwambana-Adams B."/>
            <person name="Madhi S.A."/>
            <person name="Hawkins P.A."/>
            <person name="Benisty R."/>
            <person name="Dagan R."/>
            <person name="Everett D."/>
            <person name="Antonio M."/>
            <person name="Klugman K.P."/>
            <person name="von Gottberg A."/>
            <person name="Breiman R.F."/>
            <person name="McGee L."/>
            <person name="Bentley S.D."/>
            <person name="The Global Pneumococcal Sequencing C.O."/>
        </authorList>
    </citation>
    <scope>NUCLEOTIDE SEQUENCE</scope>
    <source>
        <strain evidence="9">GPS_IN_IIT_NP32</strain>
    </source>
</reference>
<evidence type="ECO:0000256" key="6">
    <source>
        <dbReference type="ARBA" id="ARBA00023136"/>
    </source>
</evidence>
<keyword evidence="4 7" id="KW-0812">Transmembrane</keyword>
<dbReference type="GO" id="GO:0016413">
    <property type="term" value="F:O-acetyltransferase activity"/>
    <property type="evidence" value="ECO:0007669"/>
    <property type="project" value="TreeGrafter"/>
</dbReference>
<feature type="transmembrane region" description="Helical" evidence="7">
    <location>
        <begin position="194"/>
        <end position="211"/>
    </location>
</feature>
<feature type="transmembrane region" description="Helical" evidence="7">
    <location>
        <begin position="12"/>
        <end position="33"/>
    </location>
</feature>
<evidence type="ECO:0000256" key="1">
    <source>
        <dbReference type="ARBA" id="ARBA00004651"/>
    </source>
</evidence>
<evidence type="ECO:0000256" key="4">
    <source>
        <dbReference type="ARBA" id="ARBA00022692"/>
    </source>
</evidence>
<evidence type="ECO:0000256" key="3">
    <source>
        <dbReference type="ARBA" id="ARBA00022475"/>
    </source>
</evidence>
<keyword evidence="3" id="KW-1003">Cell membrane</keyword>
<proteinExistence type="inferred from homology"/>
<feature type="transmembrane region" description="Helical" evidence="7">
    <location>
        <begin position="171"/>
        <end position="188"/>
    </location>
</feature>
<dbReference type="EMBL" id="MK606431">
    <property type="protein sequence ID" value="QCO91927.1"/>
    <property type="molecule type" value="Genomic_DNA"/>
</dbReference>
<name>A0A4V1E872_STREE</name>
<dbReference type="Pfam" id="PF01757">
    <property type="entry name" value="Acyl_transf_3"/>
    <property type="match status" value="1"/>
</dbReference>
<dbReference type="InterPro" id="IPR002656">
    <property type="entry name" value="Acyl_transf_3_dom"/>
</dbReference>
<comment type="similarity">
    <text evidence="2">Belongs to the acyltransferase 3 family.</text>
</comment>
<evidence type="ECO:0000313" key="9">
    <source>
        <dbReference type="EMBL" id="QCO91927.1"/>
    </source>
</evidence>
<feature type="transmembrane region" description="Helical" evidence="7">
    <location>
        <begin position="248"/>
        <end position="271"/>
    </location>
</feature>